<dbReference type="InterPro" id="IPR000390">
    <property type="entry name" value="Small_drug/metabolite_transptr"/>
</dbReference>
<evidence type="ECO:0000313" key="9">
    <source>
        <dbReference type="EMBL" id="CCB82405.1"/>
    </source>
</evidence>
<protein>
    <submittedName>
        <fullName evidence="9">Quaternary ammonium compound-resistance protein</fullName>
    </submittedName>
</protein>
<evidence type="ECO:0000256" key="3">
    <source>
        <dbReference type="ARBA" id="ARBA00022475"/>
    </source>
</evidence>
<gene>
    <name evidence="9" type="ORF">LPE_01421</name>
</gene>
<sequence>MMMRAWIQLVIAIGVEIVGTSLLKLSAGFKHPLVGILGMLLYGLAIFSFSLALRKIPLSIGYAIWAGVGTAVTGLIGIWAFGEVLTGLKTLGFMAIIMGVVLLNKPLKAPQTAPTTSRTARWRARYNR</sequence>
<reference evidence="9" key="1">
    <citation type="journal article" date="2011" name="J. Bacteriol.">
        <title>Annotated genome sequence of Lactobacillus pentosus MP-10, which has probiotic potential, from naturally fermented Alorena green table olives.</title>
        <authorList>
            <person name="Abriouel H."/>
            <person name="Benomar N."/>
            <person name="Perez Pulido R."/>
            <person name="Canamero M.M."/>
            <person name="Galvez A."/>
        </authorList>
    </citation>
    <scope>NUCLEOTIDE SEQUENCE</scope>
    <source>
        <strain evidence="9">MP-10</strain>
    </source>
</reference>
<feature type="transmembrane region" description="Helical" evidence="8">
    <location>
        <begin position="87"/>
        <end position="104"/>
    </location>
</feature>
<dbReference type="PANTHER" id="PTHR30561">
    <property type="entry name" value="SMR FAMILY PROTON-DEPENDENT DRUG EFFLUX TRANSPORTER SUGE"/>
    <property type="match status" value="1"/>
</dbReference>
<dbReference type="GO" id="GO:0005886">
    <property type="term" value="C:plasma membrane"/>
    <property type="evidence" value="ECO:0007669"/>
    <property type="project" value="UniProtKB-SubCell"/>
</dbReference>
<evidence type="ECO:0000256" key="4">
    <source>
        <dbReference type="ARBA" id="ARBA00022692"/>
    </source>
</evidence>
<comment type="similarity">
    <text evidence="7">Belongs to the drug/metabolite transporter (DMT) superfamily. Small multidrug resistance (SMR) (TC 2.A.7.1) family.</text>
</comment>
<comment type="subcellular location">
    <subcellularLocation>
        <location evidence="1 7">Cell membrane</location>
        <topology evidence="1 7">Multi-pass membrane protein</topology>
    </subcellularLocation>
</comment>
<keyword evidence="3" id="KW-1003">Cell membrane</keyword>
<keyword evidence="4 7" id="KW-0812">Transmembrane</keyword>
<evidence type="ECO:0000256" key="7">
    <source>
        <dbReference type="RuleBase" id="RU003942"/>
    </source>
</evidence>
<accession>F6IUY7</accession>
<dbReference type="Gene3D" id="1.10.3730.20">
    <property type="match status" value="1"/>
</dbReference>
<dbReference type="InterPro" id="IPR037185">
    <property type="entry name" value="EmrE-like"/>
</dbReference>
<name>F6IUY7_LACPE</name>
<evidence type="ECO:0000256" key="1">
    <source>
        <dbReference type="ARBA" id="ARBA00004651"/>
    </source>
</evidence>
<evidence type="ECO:0000256" key="5">
    <source>
        <dbReference type="ARBA" id="ARBA00022989"/>
    </source>
</evidence>
<feature type="transmembrane region" description="Helical" evidence="8">
    <location>
        <begin position="60"/>
        <end position="81"/>
    </location>
</feature>
<keyword evidence="5 8" id="KW-1133">Transmembrane helix</keyword>
<dbReference type="InterPro" id="IPR045324">
    <property type="entry name" value="Small_multidrug_res"/>
</dbReference>
<dbReference type="AlphaFoldDB" id="F6IUY7"/>
<dbReference type="Pfam" id="PF00893">
    <property type="entry name" value="Multi_Drug_Res"/>
    <property type="match status" value="1"/>
</dbReference>
<dbReference type="GO" id="GO:0022857">
    <property type="term" value="F:transmembrane transporter activity"/>
    <property type="evidence" value="ECO:0007669"/>
    <property type="project" value="InterPro"/>
</dbReference>
<keyword evidence="2" id="KW-0813">Transport</keyword>
<proteinExistence type="inferred from homology"/>
<dbReference type="EMBL" id="FR871799">
    <property type="protein sequence ID" value="CCB82405.1"/>
    <property type="molecule type" value="Genomic_DNA"/>
</dbReference>
<evidence type="ECO:0000256" key="8">
    <source>
        <dbReference type="SAM" id="Phobius"/>
    </source>
</evidence>
<organism evidence="9">
    <name type="scientific">Lactiplantibacillus pentosus MP-10</name>
    <dbReference type="NCBI Taxonomy" id="1028490"/>
    <lineage>
        <taxon>Bacteria</taxon>
        <taxon>Bacillati</taxon>
        <taxon>Bacillota</taxon>
        <taxon>Bacilli</taxon>
        <taxon>Lactobacillales</taxon>
        <taxon>Lactobacillaceae</taxon>
        <taxon>Lactiplantibacillus</taxon>
    </lineage>
</organism>
<keyword evidence="6 8" id="KW-0472">Membrane</keyword>
<dbReference type="PANTHER" id="PTHR30561:SF1">
    <property type="entry name" value="MULTIDRUG TRANSPORTER EMRE"/>
    <property type="match status" value="1"/>
</dbReference>
<evidence type="ECO:0000256" key="2">
    <source>
        <dbReference type="ARBA" id="ARBA00022448"/>
    </source>
</evidence>
<dbReference type="SUPFAM" id="SSF103481">
    <property type="entry name" value="Multidrug resistance efflux transporter EmrE"/>
    <property type="match status" value="1"/>
</dbReference>
<feature type="transmembrane region" description="Helical" evidence="8">
    <location>
        <begin position="33"/>
        <end position="53"/>
    </location>
</feature>
<evidence type="ECO:0000256" key="6">
    <source>
        <dbReference type="ARBA" id="ARBA00023136"/>
    </source>
</evidence>